<dbReference type="EMBL" id="CM045759">
    <property type="protein sequence ID" value="KAI8019196.1"/>
    <property type="molecule type" value="Genomic_DNA"/>
</dbReference>
<comment type="caution">
    <text evidence="1">The sequence shown here is derived from an EMBL/GenBank/DDBJ whole genome shotgun (WGS) entry which is preliminary data.</text>
</comment>
<proteinExistence type="predicted"/>
<keyword evidence="2" id="KW-1185">Reference proteome</keyword>
<organism evidence="1 2">
    <name type="scientific">Camellia lanceoleosa</name>
    <dbReference type="NCBI Taxonomy" id="1840588"/>
    <lineage>
        <taxon>Eukaryota</taxon>
        <taxon>Viridiplantae</taxon>
        <taxon>Streptophyta</taxon>
        <taxon>Embryophyta</taxon>
        <taxon>Tracheophyta</taxon>
        <taxon>Spermatophyta</taxon>
        <taxon>Magnoliopsida</taxon>
        <taxon>eudicotyledons</taxon>
        <taxon>Gunneridae</taxon>
        <taxon>Pentapetalae</taxon>
        <taxon>asterids</taxon>
        <taxon>Ericales</taxon>
        <taxon>Theaceae</taxon>
        <taxon>Camellia</taxon>
    </lineage>
</organism>
<gene>
    <name evidence="1" type="ORF">LOK49_LG04G01230</name>
</gene>
<evidence type="ECO:0000313" key="2">
    <source>
        <dbReference type="Proteomes" id="UP001060215"/>
    </source>
</evidence>
<evidence type="ECO:0000313" key="1">
    <source>
        <dbReference type="EMBL" id="KAI8019196.1"/>
    </source>
</evidence>
<accession>A0ACC0I4K5</accession>
<reference evidence="1 2" key="1">
    <citation type="journal article" date="2022" name="Plant J.">
        <title>Chromosome-level genome of Camellia lanceoleosa provides a valuable resource for understanding genome evolution and self-incompatibility.</title>
        <authorList>
            <person name="Gong W."/>
            <person name="Xiao S."/>
            <person name="Wang L."/>
            <person name="Liao Z."/>
            <person name="Chang Y."/>
            <person name="Mo W."/>
            <person name="Hu G."/>
            <person name="Li W."/>
            <person name="Zhao G."/>
            <person name="Zhu H."/>
            <person name="Hu X."/>
            <person name="Ji K."/>
            <person name="Xiang X."/>
            <person name="Song Q."/>
            <person name="Yuan D."/>
            <person name="Jin S."/>
            <person name="Zhang L."/>
        </authorList>
    </citation>
    <scope>NUCLEOTIDE SEQUENCE [LARGE SCALE GENOMIC DNA]</scope>
    <source>
        <strain evidence="1">SQ_2022a</strain>
    </source>
</reference>
<sequence>MVTPKKRSLELEPKHSIFGKRPRLIPYSQMDSPPGMAIGMVALLNNTRVGSLFKSLHMNAHDAPITLVLSTLKWAKDNNYYHVNVFTDAKFLFEQLKGTKDIEASLAPWIFYICFVAQHLHSCKISLACTNYLNSARRLVRFAAFSRISAYGDAHFPFDNGYAVENILLSFDFLFCL</sequence>
<name>A0ACC0I4K5_9ERIC</name>
<protein>
    <submittedName>
        <fullName evidence="1">Uncharacterized protein</fullName>
    </submittedName>
</protein>
<dbReference type="Proteomes" id="UP001060215">
    <property type="component" value="Chromosome 2"/>
</dbReference>